<reference evidence="4 5" key="1">
    <citation type="journal article" date="2018" name="Genome Biol. Evol.">
        <title>Partnering With a Pest: Genomes of Hemlock Woolly Adelgid Symbionts Reveal Atypical Nutritional Provisioning Patterns in Dual-Obligate Bacteria.</title>
        <authorList>
            <person name="Weglarz K.M."/>
            <person name="Havill N.P."/>
            <person name="Burke G.R."/>
            <person name="von Dohlen C.D."/>
        </authorList>
    </citation>
    <scope>NUCLEOTIDE SEQUENCE [LARGE SCALE GENOMIC DNA]</scope>
    <source>
        <strain evidence="4 5">HWA_ENA</strain>
    </source>
</reference>
<feature type="transmembrane region" description="Helical" evidence="2">
    <location>
        <begin position="66"/>
        <end position="86"/>
    </location>
</feature>
<dbReference type="PANTHER" id="PTHR46565">
    <property type="entry name" value="COLD SHOCK DOMAIN PROTEIN 2"/>
    <property type="match status" value="1"/>
</dbReference>
<dbReference type="PROSITE" id="PS51857">
    <property type="entry name" value="CSD_2"/>
    <property type="match status" value="1"/>
</dbReference>
<dbReference type="InterPro" id="IPR019844">
    <property type="entry name" value="CSD_CS"/>
</dbReference>
<comment type="subcellular location">
    <subcellularLocation>
        <location evidence="1">Cytoplasm</location>
    </subcellularLocation>
</comment>
<evidence type="ECO:0000259" key="3">
    <source>
        <dbReference type="PROSITE" id="PS51857"/>
    </source>
</evidence>
<dbReference type="PRINTS" id="PR00050">
    <property type="entry name" value="COLDSHOCK"/>
</dbReference>
<evidence type="ECO:0000256" key="2">
    <source>
        <dbReference type="SAM" id="Phobius"/>
    </source>
</evidence>
<dbReference type="InterPro" id="IPR048090">
    <property type="entry name" value="CSP_N_ext_dom"/>
</dbReference>
<feature type="transmembrane region" description="Helical" evidence="2">
    <location>
        <begin position="34"/>
        <end position="54"/>
    </location>
</feature>
<proteinExistence type="predicted"/>
<dbReference type="InterPro" id="IPR012340">
    <property type="entry name" value="NA-bd_OB-fold"/>
</dbReference>
<dbReference type="InterPro" id="IPR011129">
    <property type="entry name" value="CSD"/>
</dbReference>
<keyword evidence="5" id="KW-1185">Reference proteome</keyword>
<feature type="transmembrane region" description="Helical" evidence="2">
    <location>
        <begin position="92"/>
        <end position="112"/>
    </location>
</feature>
<dbReference type="EMBL" id="CP026512">
    <property type="protein sequence ID" value="QAX82222.1"/>
    <property type="molecule type" value="Genomic_DNA"/>
</dbReference>
<protein>
    <submittedName>
        <fullName evidence="4">Major cold shock protein CspA</fullName>
    </submittedName>
</protein>
<dbReference type="PROSITE" id="PS00352">
    <property type="entry name" value="CSD_1"/>
    <property type="match status" value="1"/>
</dbReference>
<name>A0ABX5RA09_9PSED</name>
<dbReference type="SUPFAM" id="SSF50249">
    <property type="entry name" value="Nucleic acid-binding proteins"/>
    <property type="match status" value="1"/>
</dbReference>
<keyword evidence="2" id="KW-1133">Transmembrane helix</keyword>
<dbReference type="CDD" id="cd04458">
    <property type="entry name" value="CSP_CDS"/>
    <property type="match status" value="1"/>
</dbReference>
<keyword evidence="2" id="KW-0812">Transmembrane</keyword>
<evidence type="ECO:0000313" key="5">
    <source>
        <dbReference type="Proteomes" id="UP000288953"/>
    </source>
</evidence>
<dbReference type="PANTHER" id="PTHR46565:SF5">
    <property type="entry name" value="COLD SHOCK PROTEIN 2-LIKE"/>
    <property type="match status" value="1"/>
</dbReference>
<dbReference type="InterPro" id="IPR002059">
    <property type="entry name" value="CSP_DNA-bd"/>
</dbReference>
<dbReference type="Pfam" id="PF00313">
    <property type="entry name" value="CSD"/>
    <property type="match status" value="1"/>
</dbReference>
<dbReference type="SMART" id="SM00357">
    <property type="entry name" value="CSP"/>
    <property type="match status" value="1"/>
</dbReference>
<dbReference type="Gene3D" id="2.40.50.140">
    <property type="entry name" value="Nucleic acid-binding proteins"/>
    <property type="match status" value="1"/>
</dbReference>
<evidence type="ECO:0000313" key="4">
    <source>
        <dbReference type="EMBL" id="QAX82222.1"/>
    </source>
</evidence>
<accession>A0ABX5RA09</accession>
<evidence type="ECO:0000256" key="1">
    <source>
        <dbReference type="RuleBase" id="RU000408"/>
    </source>
</evidence>
<dbReference type="RefSeq" id="WP_129211680.1">
    <property type="nucleotide sequence ID" value="NZ_CP026512.1"/>
</dbReference>
<sequence>MLKIVHLLTGVIALLLSLIPSMQPEKLPYLEQQDALYLVLFGLINMTLAPMIHYWHKSTRHQLQHLVSALLVLTVIVQAIFLLVPIPEVGGHRTILVSLMLAIVAIVLHIAINLSSSSYVPVVQHYNITNRDTGTVKWFNTSKGFGFISRDSGDDIFVHFRAIRGDGQRILIEGQRVEFSIINRDKGLQAEDVITVLPPR</sequence>
<feature type="domain" description="CSD" evidence="3">
    <location>
        <begin position="131"/>
        <end position="195"/>
    </location>
</feature>
<gene>
    <name evidence="4" type="primary">cspA</name>
    <name evidence="4" type="ORF">C3B55_00919</name>
</gene>
<dbReference type="NCBIfam" id="NF041604">
    <property type="entry name" value="CSP_NTE_dom"/>
    <property type="match status" value="1"/>
</dbReference>
<organism evidence="4 5">
    <name type="scientific">Candidatus Pseudomonas adelgestsugas</name>
    <dbReference type="NCBI Taxonomy" id="1302376"/>
    <lineage>
        <taxon>Bacteria</taxon>
        <taxon>Pseudomonadati</taxon>
        <taxon>Pseudomonadota</taxon>
        <taxon>Gammaproteobacteria</taxon>
        <taxon>Pseudomonadales</taxon>
        <taxon>Pseudomonadaceae</taxon>
        <taxon>Pseudomonas</taxon>
    </lineage>
</organism>
<keyword evidence="2" id="KW-0472">Membrane</keyword>
<dbReference type="Proteomes" id="UP000288953">
    <property type="component" value="Chromosome"/>
</dbReference>